<dbReference type="PATRIC" id="fig|496833.3.peg.188"/>
<feature type="transmembrane region" description="Helical" evidence="1">
    <location>
        <begin position="173"/>
        <end position="196"/>
    </location>
</feature>
<feature type="transmembrane region" description="Helical" evidence="1">
    <location>
        <begin position="75"/>
        <end position="97"/>
    </location>
</feature>
<evidence type="ECO:0000313" key="2">
    <source>
        <dbReference type="EMBL" id="BAH69864.1"/>
    </source>
</evidence>
<keyword evidence="3" id="KW-1185">Reference proteome</keyword>
<dbReference type="AlphaFoldDB" id="C4XFE2"/>
<keyword evidence="1" id="KW-0472">Membrane</keyword>
<feature type="transmembrane region" description="Helical" evidence="1">
    <location>
        <begin position="117"/>
        <end position="138"/>
    </location>
</feature>
<reference evidence="2 3" key="1">
    <citation type="journal article" date="2009" name="Curr. Microbiol.">
        <title>Molecular cloning and expression of a novel cholinephosphotransferase involved in glycoglycerophospholipid biosynthesis of Mycoplasma fermentans.</title>
        <authorList>
            <person name="Ishida N."/>
            <person name="Irikura D."/>
            <person name="Matsuda K."/>
            <person name="Sato S."/>
            <person name="Asano K."/>
        </authorList>
    </citation>
    <scope>NUCLEOTIDE SEQUENCE [LARGE SCALE GENOMIC DNA]</scope>
    <source>
        <strain evidence="3">ATCC 19989 / NBRC 14854 / NCTC 10117 / PG18</strain>
    </source>
</reference>
<organism evidence="2 3">
    <name type="scientific">Mycoplasmopsis fermentans (strain ATCC 19989 / NBRC 14854 / NCTC 10117 / PG18)</name>
    <name type="common">Mycoplasma fermentans</name>
    <dbReference type="NCBI Taxonomy" id="496833"/>
    <lineage>
        <taxon>Bacteria</taxon>
        <taxon>Bacillati</taxon>
        <taxon>Mycoplasmatota</taxon>
        <taxon>Mycoplasmoidales</taxon>
        <taxon>Metamycoplasmataceae</taxon>
        <taxon>Mycoplasmopsis</taxon>
    </lineage>
</organism>
<evidence type="ECO:0000313" key="3">
    <source>
        <dbReference type="Proteomes" id="UP000006810"/>
    </source>
</evidence>
<protein>
    <submittedName>
        <fullName evidence="2">Uncharacterized protein</fullName>
    </submittedName>
</protein>
<name>C4XFE2_MYCFP</name>
<keyword evidence="1" id="KW-0812">Transmembrane</keyword>
<dbReference type="KEGG" id="mfp:MBIO_0599"/>
<dbReference type="EMBL" id="AP009608">
    <property type="protein sequence ID" value="BAH69864.1"/>
    <property type="molecule type" value="Genomic_DNA"/>
</dbReference>
<dbReference type="Proteomes" id="UP000006810">
    <property type="component" value="Chromosome"/>
</dbReference>
<dbReference type="HOGENOM" id="CLU_1342041_0_0_14"/>
<proteinExistence type="predicted"/>
<gene>
    <name evidence="2" type="ordered locus">MBIO_0599</name>
</gene>
<evidence type="ECO:0000256" key="1">
    <source>
        <dbReference type="SAM" id="Phobius"/>
    </source>
</evidence>
<sequence length="204" mass="22852">MINDLNFSGVNLISLYNALSFNKTDQLKNTKTNGISNWATQLGNKKFCYFISFNYTFLSVGSTANNLKKDNLPTVAIVGMITVIINYSLIAIFAILHNSGVVEQIIKNTIDQRTNQHLVQSLSIIFSLFLFIAVVGVLNDFTNSYAHNINNAINLKIIINTTKIRNKMNLKRMMILIISLIYSAIWLIISICIWVLGGDNILDG</sequence>
<accession>C4XFE2</accession>
<keyword evidence="1" id="KW-1133">Transmembrane helix</keyword>